<proteinExistence type="inferred from homology"/>
<evidence type="ECO:0000313" key="4">
    <source>
        <dbReference type="Proteomes" id="UP001293718"/>
    </source>
</evidence>
<keyword evidence="4" id="KW-1185">Reference proteome</keyword>
<comment type="similarity">
    <text evidence="1">Belongs to the universal stress protein A family.</text>
</comment>
<sequence length="271" mass="29391">MNSVASILVHVDALPRSRMRLELAQTLAQRLDAAVQALYAVMPTVLEETTPFADNGVFMPGMLETDFQRRDLARALVDAAQGDGTHVRWAELSPLHALYPGFVHECFHHDLVVLGQYDGSDPAGAGVPPDFVPSVVVDSGKPVLVVPWAGDFDDVGHRVLIAWKPTREATRALSAVLPLLQPGATVHVAGWDCDPEEIRLFLLRHGIEATCSRERAAEVRVGEDVLSRAADLNADLLVMGCYGHTRARELLLGGATRTVLTSMTLPVLMAH</sequence>
<dbReference type="RefSeq" id="WP_322465211.1">
    <property type="nucleotide sequence ID" value="NZ_JAXOJX010000011.1"/>
</dbReference>
<dbReference type="CDD" id="cd00293">
    <property type="entry name" value="USP-like"/>
    <property type="match status" value="1"/>
</dbReference>
<dbReference type="EMBL" id="JAXOJX010000011">
    <property type="protein sequence ID" value="MDZ5456774.1"/>
    <property type="molecule type" value="Genomic_DNA"/>
</dbReference>
<dbReference type="PANTHER" id="PTHR46268:SF15">
    <property type="entry name" value="UNIVERSAL STRESS PROTEIN HP_0031"/>
    <property type="match status" value="1"/>
</dbReference>
<dbReference type="Proteomes" id="UP001293718">
    <property type="component" value="Unassembled WGS sequence"/>
</dbReference>
<reference evidence="3 4" key="1">
    <citation type="submission" date="2023-11" db="EMBL/GenBank/DDBJ databases">
        <title>Draft genome of Azohydromonas lata strain H1 (DSM1123), a polyhydroxyalkanoate producer.</title>
        <authorList>
            <person name="Traversa D."/>
            <person name="D'Addabbo P."/>
            <person name="Pazzani C."/>
            <person name="Manzari C."/>
            <person name="Chiara M."/>
            <person name="Scrascia M."/>
        </authorList>
    </citation>
    <scope>NUCLEOTIDE SEQUENCE [LARGE SCALE GENOMIC DNA]</scope>
    <source>
        <strain evidence="3 4">H1</strain>
    </source>
</reference>
<dbReference type="InterPro" id="IPR006015">
    <property type="entry name" value="Universal_stress_UspA"/>
</dbReference>
<dbReference type="InterPro" id="IPR006016">
    <property type="entry name" value="UspA"/>
</dbReference>
<dbReference type="PRINTS" id="PR01438">
    <property type="entry name" value="UNVRSLSTRESS"/>
</dbReference>
<feature type="domain" description="UspA" evidence="2">
    <location>
        <begin position="212"/>
        <end position="270"/>
    </location>
</feature>
<accession>A0ABU5ID80</accession>
<dbReference type="Gene3D" id="3.40.50.12370">
    <property type="match status" value="1"/>
</dbReference>
<gene>
    <name evidence="3" type="ORF">SM757_09320</name>
</gene>
<dbReference type="Pfam" id="PF00582">
    <property type="entry name" value="Usp"/>
    <property type="match status" value="1"/>
</dbReference>
<dbReference type="SUPFAM" id="SSF52402">
    <property type="entry name" value="Adenine nucleotide alpha hydrolases-like"/>
    <property type="match status" value="2"/>
</dbReference>
<evidence type="ECO:0000313" key="3">
    <source>
        <dbReference type="EMBL" id="MDZ5456774.1"/>
    </source>
</evidence>
<evidence type="ECO:0000259" key="2">
    <source>
        <dbReference type="Pfam" id="PF00582"/>
    </source>
</evidence>
<dbReference type="PANTHER" id="PTHR46268">
    <property type="entry name" value="STRESS RESPONSE PROTEIN NHAX"/>
    <property type="match status" value="1"/>
</dbReference>
<comment type="caution">
    <text evidence="3">The sequence shown here is derived from an EMBL/GenBank/DDBJ whole genome shotgun (WGS) entry which is preliminary data.</text>
</comment>
<organism evidence="3 4">
    <name type="scientific">Azohydromonas lata</name>
    <dbReference type="NCBI Taxonomy" id="45677"/>
    <lineage>
        <taxon>Bacteria</taxon>
        <taxon>Pseudomonadati</taxon>
        <taxon>Pseudomonadota</taxon>
        <taxon>Betaproteobacteria</taxon>
        <taxon>Burkholderiales</taxon>
        <taxon>Sphaerotilaceae</taxon>
        <taxon>Azohydromonas</taxon>
    </lineage>
</organism>
<name>A0ABU5ID80_9BURK</name>
<protein>
    <submittedName>
        <fullName evidence="3">Universal stress protein</fullName>
    </submittedName>
</protein>
<evidence type="ECO:0000256" key="1">
    <source>
        <dbReference type="ARBA" id="ARBA00008791"/>
    </source>
</evidence>